<dbReference type="RefSeq" id="WP_011613033.1">
    <property type="nucleotide sequence ID" value="NC_008312.1"/>
</dbReference>
<dbReference type="AlphaFoldDB" id="Q10YH3"/>
<dbReference type="HOGENOM" id="CLU_2995382_0_0_3"/>
<sequence length="57" mass="6370">MVDLLNTGYLKASLTLESPIPKLGKDEKRSLGIPRMYDRGLQPLIKFGMEPFEGGTF</sequence>
<dbReference type="EMBL" id="CP000393">
    <property type="protein sequence ID" value="ABG52701.1"/>
    <property type="molecule type" value="Genomic_DNA"/>
</dbReference>
<gene>
    <name evidence="1" type="ordered locus">Tery_3636</name>
</gene>
<proteinExistence type="predicted"/>
<reference evidence="1" key="1">
    <citation type="submission" date="2006-06" db="EMBL/GenBank/DDBJ databases">
        <title>Complete sequence of Trichodesmium erythraeum IMS101.</title>
        <authorList>
            <consortium name="US DOE Joint Genome Institute"/>
            <person name="Copeland A."/>
            <person name="Lucas S."/>
            <person name="Lapidus A."/>
            <person name="Barry K."/>
            <person name="Detter J.C."/>
            <person name="Glavina del Rio T."/>
            <person name="Hammon N."/>
            <person name="Israni S."/>
            <person name="Dalin E."/>
            <person name="Tice H."/>
            <person name="Pitluck S."/>
            <person name="Kiss H."/>
            <person name="Munk A.C."/>
            <person name="Brettin T."/>
            <person name="Bruce D."/>
            <person name="Han C."/>
            <person name="Tapia R."/>
            <person name="Gilna P."/>
            <person name="Schmutz J."/>
            <person name="Larimer F."/>
            <person name="Land M."/>
            <person name="Hauser L."/>
            <person name="Kyrpides N."/>
            <person name="Kim E."/>
            <person name="Richardson P."/>
        </authorList>
    </citation>
    <scope>NUCLEOTIDE SEQUENCE [LARGE SCALE GENOMIC DNA]</scope>
    <source>
        <strain evidence="1">IMS101</strain>
    </source>
</reference>
<organism evidence="1">
    <name type="scientific">Trichodesmium erythraeum (strain IMS101)</name>
    <dbReference type="NCBI Taxonomy" id="203124"/>
    <lineage>
        <taxon>Bacteria</taxon>
        <taxon>Bacillati</taxon>
        <taxon>Cyanobacteriota</taxon>
        <taxon>Cyanophyceae</taxon>
        <taxon>Oscillatoriophycideae</taxon>
        <taxon>Oscillatoriales</taxon>
        <taxon>Microcoleaceae</taxon>
        <taxon>Trichodesmium</taxon>
    </lineage>
</organism>
<dbReference type="KEGG" id="ter:Tery_3636"/>
<accession>Q10YH3</accession>
<evidence type="ECO:0000313" key="1">
    <source>
        <dbReference type="EMBL" id="ABG52701.1"/>
    </source>
</evidence>
<dbReference type="eggNOG" id="COG3344">
    <property type="taxonomic scope" value="Bacteria"/>
</dbReference>
<name>Q10YH3_TRIEI</name>
<protein>
    <submittedName>
        <fullName evidence="1">Uncharacterized protein</fullName>
    </submittedName>
</protein>